<dbReference type="Gene3D" id="3.40.30.10">
    <property type="entry name" value="Glutaredoxin"/>
    <property type="match status" value="1"/>
</dbReference>
<evidence type="ECO:0000313" key="2">
    <source>
        <dbReference type="EMBL" id="MEC5384708.1"/>
    </source>
</evidence>
<evidence type="ECO:0000259" key="1">
    <source>
        <dbReference type="Pfam" id="PF01323"/>
    </source>
</evidence>
<name>A0ABU6JYG2_9RHOO</name>
<accession>A0ABU6JYG2</accession>
<proteinExistence type="predicted"/>
<dbReference type="CDD" id="cd03025">
    <property type="entry name" value="DsbA_FrnE_like"/>
    <property type="match status" value="1"/>
</dbReference>
<dbReference type="Pfam" id="PF01323">
    <property type="entry name" value="DSBA"/>
    <property type="match status" value="1"/>
</dbReference>
<dbReference type="InterPro" id="IPR001853">
    <property type="entry name" value="DSBA-like_thioredoxin_dom"/>
</dbReference>
<evidence type="ECO:0000313" key="3">
    <source>
        <dbReference type="Proteomes" id="UP001331561"/>
    </source>
</evidence>
<dbReference type="EMBL" id="JAYXHS010000001">
    <property type="protein sequence ID" value="MEC5384708.1"/>
    <property type="molecule type" value="Genomic_DNA"/>
</dbReference>
<gene>
    <name evidence="2" type="ORF">VVD49_03180</name>
</gene>
<dbReference type="RefSeq" id="WP_327597679.1">
    <property type="nucleotide sequence ID" value="NZ_JAYXHS010000001.1"/>
</dbReference>
<protein>
    <submittedName>
        <fullName evidence="2">DsbA family protein</fullName>
    </submittedName>
</protein>
<dbReference type="InterPro" id="IPR036249">
    <property type="entry name" value="Thioredoxin-like_sf"/>
</dbReference>
<comment type="caution">
    <text evidence="2">The sequence shown here is derived from an EMBL/GenBank/DDBJ whole genome shotgun (WGS) entry which is preliminary data.</text>
</comment>
<keyword evidence="3" id="KW-1185">Reference proteome</keyword>
<organism evidence="2 3">
    <name type="scientific">Uliginosibacterium silvisoli</name>
    <dbReference type="NCBI Taxonomy" id="3114758"/>
    <lineage>
        <taxon>Bacteria</taxon>
        <taxon>Pseudomonadati</taxon>
        <taxon>Pseudomonadota</taxon>
        <taxon>Betaproteobacteria</taxon>
        <taxon>Rhodocyclales</taxon>
        <taxon>Zoogloeaceae</taxon>
        <taxon>Uliginosibacterium</taxon>
    </lineage>
</organism>
<feature type="domain" description="DSBA-like thioredoxin" evidence="1">
    <location>
        <begin position="17"/>
        <end position="194"/>
    </location>
</feature>
<dbReference type="Proteomes" id="UP001331561">
    <property type="component" value="Unassembled WGS sequence"/>
</dbReference>
<dbReference type="SUPFAM" id="SSF52833">
    <property type="entry name" value="Thioredoxin-like"/>
    <property type="match status" value="1"/>
</dbReference>
<sequence length="228" mass="24680">MTIDPSAEAPQATLHYIFDPLCGWCYAASPLLRAFSSSPLGESVALRLHPGLLFEGPRELGLPFRQHILEADQRIHQLTGVPFGAPYIARVKNPAPIILDSTLPSLSVLAAEALAPAAGLDMLEAIQQAHYEAGHDVCQPERLQALAIARGLPADAFDAMQGSQREALFGEVRIARAMLQASGGQGFPTFVLETGKRRVRLDHSQHYGQPQAFIDQINHVLSQPGEHA</sequence>
<reference evidence="2 3" key="1">
    <citation type="submission" date="2024-01" db="EMBL/GenBank/DDBJ databases">
        <title>Uliginosibacterium soil sp. nov.</title>
        <authorList>
            <person name="Lv Y."/>
        </authorList>
    </citation>
    <scope>NUCLEOTIDE SEQUENCE [LARGE SCALE GENOMIC DNA]</scope>
    <source>
        <strain evidence="2 3">H3</strain>
    </source>
</reference>